<evidence type="ECO:0000313" key="2">
    <source>
        <dbReference type="Proteomes" id="UP000680865"/>
    </source>
</evidence>
<reference evidence="1" key="1">
    <citation type="submission" date="2021-03" db="EMBL/GenBank/DDBJ databases">
        <title>Whole genome shotgun sequence of Actinoplanes consettensis NBRC 14913.</title>
        <authorList>
            <person name="Komaki H."/>
            <person name="Tamura T."/>
        </authorList>
    </citation>
    <scope>NUCLEOTIDE SEQUENCE</scope>
    <source>
        <strain evidence="1">NBRC 14913</strain>
    </source>
</reference>
<comment type="caution">
    <text evidence="1">The sequence shown here is derived from an EMBL/GenBank/DDBJ whole genome shotgun (WGS) entry which is preliminary data.</text>
</comment>
<sequence length="115" mass="12214">MNQPLDPIAVVAEFVERVAPYDPEPGAVPAALLGVRVAGGEAVFPLSDHAIRAMCRALEAYRDPSDRGTCAECGGRRLDDNLRCNDCGRLHGILGEVIAQHARRVAEESAHGSPA</sequence>
<protein>
    <submittedName>
        <fullName evidence="1">Uncharacterized protein</fullName>
    </submittedName>
</protein>
<organism evidence="1 2">
    <name type="scientific">Winogradskya consettensis</name>
    <dbReference type="NCBI Taxonomy" id="113560"/>
    <lineage>
        <taxon>Bacteria</taxon>
        <taxon>Bacillati</taxon>
        <taxon>Actinomycetota</taxon>
        <taxon>Actinomycetes</taxon>
        <taxon>Micromonosporales</taxon>
        <taxon>Micromonosporaceae</taxon>
        <taxon>Winogradskya</taxon>
    </lineage>
</organism>
<dbReference type="Proteomes" id="UP000680865">
    <property type="component" value="Unassembled WGS sequence"/>
</dbReference>
<dbReference type="AlphaFoldDB" id="A0A919VL02"/>
<evidence type="ECO:0000313" key="1">
    <source>
        <dbReference type="EMBL" id="GIM67282.1"/>
    </source>
</evidence>
<proteinExistence type="predicted"/>
<accession>A0A919VL02</accession>
<keyword evidence="2" id="KW-1185">Reference proteome</keyword>
<dbReference type="RefSeq" id="WP_212995609.1">
    <property type="nucleotide sequence ID" value="NZ_BAAATW010000009.1"/>
</dbReference>
<gene>
    <name evidence="1" type="ORF">Aco04nite_05590</name>
</gene>
<name>A0A919VL02_9ACTN</name>
<dbReference type="EMBL" id="BOQP01000003">
    <property type="protein sequence ID" value="GIM67282.1"/>
    <property type="molecule type" value="Genomic_DNA"/>
</dbReference>